<organism evidence="1">
    <name type="scientific">marine sediment metagenome</name>
    <dbReference type="NCBI Taxonomy" id="412755"/>
    <lineage>
        <taxon>unclassified sequences</taxon>
        <taxon>metagenomes</taxon>
        <taxon>ecological metagenomes</taxon>
    </lineage>
</organism>
<dbReference type="GO" id="GO:0006281">
    <property type="term" value="P:DNA repair"/>
    <property type="evidence" value="ECO:0007669"/>
    <property type="project" value="InterPro"/>
</dbReference>
<reference evidence="1" key="1">
    <citation type="journal article" date="2015" name="Nature">
        <title>Complex archaea that bridge the gap between prokaryotes and eukaryotes.</title>
        <authorList>
            <person name="Spang A."/>
            <person name="Saw J.H."/>
            <person name="Jorgensen S.L."/>
            <person name="Zaremba-Niedzwiedzka K."/>
            <person name="Martijn J."/>
            <person name="Lind A.E."/>
            <person name="van Eijk R."/>
            <person name="Schleper C."/>
            <person name="Guy L."/>
            <person name="Ettema T.J."/>
        </authorList>
    </citation>
    <scope>NUCLEOTIDE SEQUENCE</scope>
</reference>
<accession>A0A0F9JLK3</accession>
<gene>
    <name evidence="1" type="ORF">LCGC14_1439720</name>
</gene>
<dbReference type="AlphaFoldDB" id="A0A0F9JLK3"/>
<name>A0A0F9JLK3_9ZZZZ</name>
<proteinExistence type="predicted"/>
<dbReference type="GO" id="GO:0000287">
    <property type="term" value="F:magnesium ion binding"/>
    <property type="evidence" value="ECO:0007669"/>
    <property type="project" value="InterPro"/>
</dbReference>
<comment type="caution">
    <text evidence="1">The sequence shown here is derived from an EMBL/GenBank/DDBJ whole genome shotgun (WGS) entry which is preliminary data.</text>
</comment>
<dbReference type="Gene3D" id="3.30.1330.70">
    <property type="entry name" value="Holliday junction resolvase RusA"/>
    <property type="match status" value="1"/>
</dbReference>
<sequence>MTNTKCVTIEFEKWPDRALLPNTAAKKLHWKERSELRHTAKEEAYFRAFNKLDKPFERATIEIFVTAGDKRQRDLDGFVSACKPWIDGLVLAGIIKDDNYFCIPRIGITFQGVGKENVTLVTEVVE</sequence>
<protein>
    <submittedName>
        <fullName evidence="1">Uncharacterized protein</fullName>
    </submittedName>
</protein>
<dbReference type="SUPFAM" id="SSF103084">
    <property type="entry name" value="Holliday junction resolvase RusA"/>
    <property type="match status" value="1"/>
</dbReference>
<evidence type="ECO:0000313" key="1">
    <source>
        <dbReference type="EMBL" id="KKM70533.1"/>
    </source>
</evidence>
<dbReference type="InterPro" id="IPR036614">
    <property type="entry name" value="RusA-like_sf"/>
</dbReference>
<dbReference type="EMBL" id="LAZR01009799">
    <property type="protein sequence ID" value="KKM70533.1"/>
    <property type="molecule type" value="Genomic_DNA"/>
</dbReference>
<dbReference type="GO" id="GO:0006310">
    <property type="term" value="P:DNA recombination"/>
    <property type="evidence" value="ECO:0007669"/>
    <property type="project" value="InterPro"/>
</dbReference>